<evidence type="ECO:0000313" key="1">
    <source>
        <dbReference type="EMBL" id="EMD89994.1"/>
    </source>
</evidence>
<keyword evidence="2" id="KW-1185">Reference proteome</keyword>
<reference evidence="1 2" key="1">
    <citation type="journal article" date="2012" name="PLoS Pathog.">
        <title>Diverse lifestyles and strategies of plant pathogenesis encoded in the genomes of eighteen Dothideomycetes fungi.</title>
        <authorList>
            <person name="Ohm R.A."/>
            <person name="Feau N."/>
            <person name="Henrissat B."/>
            <person name="Schoch C.L."/>
            <person name="Horwitz B.A."/>
            <person name="Barry K.W."/>
            <person name="Condon B.J."/>
            <person name="Copeland A.C."/>
            <person name="Dhillon B."/>
            <person name="Glaser F."/>
            <person name="Hesse C.N."/>
            <person name="Kosti I."/>
            <person name="LaButti K."/>
            <person name="Lindquist E.A."/>
            <person name="Lucas S."/>
            <person name="Salamov A.A."/>
            <person name="Bradshaw R.E."/>
            <person name="Ciuffetti L."/>
            <person name="Hamelin R.C."/>
            <person name="Kema G.H.J."/>
            <person name="Lawrence C."/>
            <person name="Scott J.A."/>
            <person name="Spatafora J.W."/>
            <person name="Turgeon B.G."/>
            <person name="de Wit P.J.G.M."/>
            <person name="Zhong S."/>
            <person name="Goodwin S.B."/>
            <person name="Grigoriev I.V."/>
        </authorList>
    </citation>
    <scope>NUCLEOTIDE SEQUENCE [LARGE SCALE GENOMIC DNA]</scope>
    <source>
        <strain evidence="2">C5 / ATCC 48332 / race O</strain>
    </source>
</reference>
<dbReference type="Proteomes" id="UP000016936">
    <property type="component" value="Unassembled WGS sequence"/>
</dbReference>
<gene>
    <name evidence="1" type="ORF">COCHEDRAFT_1157020</name>
</gene>
<organism evidence="1 2">
    <name type="scientific">Cochliobolus heterostrophus (strain C5 / ATCC 48332 / race O)</name>
    <name type="common">Southern corn leaf blight fungus</name>
    <name type="synonym">Bipolaris maydis</name>
    <dbReference type="NCBI Taxonomy" id="701091"/>
    <lineage>
        <taxon>Eukaryota</taxon>
        <taxon>Fungi</taxon>
        <taxon>Dikarya</taxon>
        <taxon>Ascomycota</taxon>
        <taxon>Pezizomycotina</taxon>
        <taxon>Dothideomycetes</taxon>
        <taxon>Pleosporomycetidae</taxon>
        <taxon>Pleosporales</taxon>
        <taxon>Pleosporineae</taxon>
        <taxon>Pleosporaceae</taxon>
        <taxon>Bipolaris</taxon>
    </lineage>
</organism>
<sequence length="70" mass="7592">MQLPEVRLLTLQFNLGWYAVSSSAALPVDLPTAYQTARGYQCSQKLRFIALKAVLPQASSLSGAHVSLVD</sequence>
<evidence type="ECO:0000313" key="2">
    <source>
        <dbReference type="Proteomes" id="UP000016936"/>
    </source>
</evidence>
<proteinExistence type="predicted"/>
<dbReference type="HOGENOM" id="CLU_2757593_0_0_1"/>
<name>M2TTY8_COCH5</name>
<dbReference type="EMBL" id="KB445578">
    <property type="protein sequence ID" value="EMD89994.1"/>
    <property type="molecule type" value="Genomic_DNA"/>
</dbReference>
<protein>
    <submittedName>
        <fullName evidence="1">Uncharacterized protein</fullName>
    </submittedName>
</protein>
<dbReference type="OrthoDB" id="10582400at2759"/>
<accession>M2TTY8</accession>
<reference evidence="2" key="2">
    <citation type="journal article" date="2013" name="PLoS Genet.">
        <title>Comparative genome structure, secondary metabolite, and effector coding capacity across Cochliobolus pathogens.</title>
        <authorList>
            <person name="Condon B.J."/>
            <person name="Leng Y."/>
            <person name="Wu D."/>
            <person name="Bushley K.E."/>
            <person name="Ohm R.A."/>
            <person name="Otillar R."/>
            <person name="Martin J."/>
            <person name="Schackwitz W."/>
            <person name="Grimwood J."/>
            <person name="MohdZainudin N."/>
            <person name="Xue C."/>
            <person name="Wang R."/>
            <person name="Manning V.A."/>
            <person name="Dhillon B."/>
            <person name="Tu Z.J."/>
            <person name="Steffenson B.J."/>
            <person name="Salamov A."/>
            <person name="Sun H."/>
            <person name="Lowry S."/>
            <person name="LaButti K."/>
            <person name="Han J."/>
            <person name="Copeland A."/>
            <person name="Lindquist E."/>
            <person name="Barry K."/>
            <person name="Schmutz J."/>
            <person name="Baker S.E."/>
            <person name="Ciuffetti L.M."/>
            <person name="Grigoriev I.V."/>
            <person name="Zhong S."/>
            <person name="Turgeon B.G."/>
        </authorList>
    </citation>
    <scope>NUCLEOTIDE SEQUENCE [LARGE SCALE GENOMIC DNA]</scope>
    <source>
        <strain evidence="2">C5 / ATCC 48332 / race O</strain>
    </source>
</reference>
<dbReference type="AlphaFoldDB" id="M2TTY8"/>